<dbReference type="FunFam" id="3.90.226.10:FF:000009">
    <property type="entry name" value="Carnitinyl-CoA dehydratase"/>
    <property type="match status" value="1"/>
</dbReference>
<keyword evidence="4" id="KW-1185">Reference proteome</keyword>
<dbReference type="PANTHER" id="PTHR11941:SF175">
    <property type="entry name" value="ENOYL-COA HYDRATASE-RELATED"/>
    <property type="match status" value="1"/>
</dbReference>
<evidence type="ECO:0000313" key="3">
    <source>
        <dbReference type="EMBL" id="TDM10647.1"/>
    </source>
</evidence>
<dbReference type="RefSeq" id="WP_133443850.1">
    <property type="nucleotide sequence ID" value="NZ_SCWB01000009.1"/>
</dbReference>
<evidence type="ECO:0000313" key="4">
    <source>
        <dbReference type="Proteomes" id="UP000294802"/>
    </source>
</evidence>
<dbReference type="GO" id="GO:0006635">
    <property type="term" value="P:fatty acid beta-oxidation"/>
    <property type="evidence" value="ECO:0007669"/>
    <property type="project" value="TreeGrafter"/>
</dbReference>
<dbReference type="InterPro" id="IPR001753">
    <property type="entry name" value="Enoyl-CoA_hydra/iso"/>
</dbReference>
<dbReference type="SUPFAM" id="SSF52096">
    <property type="entry name" value="ClpP/crotonase"/>
    <property type="match status" value="1"/>
</dbReference>
<protein>
    <submittedName>
        <fullName evidence="3">Enoyl-CoA hydratase</fullName>
    </submittedName>
</protein>
<organism evidence="3 4">
    <name type="scientific">Macrococcus lamae</name>
    <dbReference type="NCBI Taxonomy" id="198484"/>
    <lineage>
        <taxon>Bacteria</taxon>
        <taxon>Bacillati</taxon>
        <taxon>Bacillota</taxon>
        <taxon>Bacilli</taxon>
        <taxon>Bacillales</taxon>
        <taxon>Staphylococcaceae</taxon>
        <taxon>Macrococcus</taxon>
    </lineage>
</organism>
<gene>
    <name evidence="3" type="ORF">ERX29_06280</name>
</gene>
<dbReference type="InterPro" id="IPR014748">
    <property type="entry name" value="Enoyl-CoA_hydra_C"/>
</dbReference>
<dbReference type="Proteomes" id="UP000294802">
    <property type="component" value="Unassembled WGS sequence"/>
</dbReference>
<dbReference type="GO" id="GO:0016829">
    <property type="term" value="F:lyase activity"/>
    <property type="evidence" value="ECO:0007669"/>
    <property type="project" value="UniProtKB-KW"/>
</dbReference>
<dbReference type="Gene3D" id="1.10.12.10">
    <property type="entry name" value="Lyase 2-enoyl-coa Hydratase, Chain A, domain 2"/>
    <property type="match status" value="1"/>
</dbReference>
<evidence type="ECO:0000256" key="2">
    <source>
        <dbReference type="ARBA" id="ARBA00023239"/>
    </source>
</evidence>
<dbReference type="EMBL" id="SCWB01000009">
    <property type="protein sequence ID" value="TDM10647.1"/>
    <property type="molecule type" value="Genomic_DNA"/>
</dbReference>
<sequence length="250" mass="27286">MIDMVVNNHICTLTLNRPKANALSTELISQLNDKLDAVESDESIRVVLLQGEGRFFSAGADIKEFTVRSAAELEQQSRDTHVIFNRIDKFKVPVIALIKGAALGGGLELAMSCHIRLSTTDAKIGLPEINLGVMPGYSGIRRLKSYIGTAKALEMALTGQPIDGLQAEERGLVTKAFQTEDEMMQYAIDLSAKIASYSTDSIRGIMSVSAEAIDGNSDEIEAQLFGRIFETENAIEGIEAFISKRKPDFK</sequence>
<accession>A0A4V3BEX8</accession>
<dbReference type="CDD" id="cd06558">
    <property type="entry name" value="crotonase-like"/>
    <property type="match status" value="1"/>
</dbReference>
<reference evidence="3 4" key="1">
    <citation type="submission" date="2019-01" db="EMBL/GenBank/DDBJ databases">
        <title>Draft genome sequences of the type strains of six Macrococcus species.</title>
        <authorList>
            <person name="Mazhar S."/>
            <person name="Altermann E."/>
            <person name="Hill C."/>
            <person name="Mcauliffe O."/>
        </authorList>
    </citation>
    <scope>NUCLEOTIDE SEQUENCE [LARGE SCALE GENOMIC DNA]</scope>
    <source>
        <strain evidence="3 4">CCM4815</strain>
    </source>
</reference>
<name>A0A4V3BEX8_9STAP</name>
<comment type="similarity">
    <text evidence="1">Belongs to the enoyl-CoA hydratase/isomerase family.</text>
</comment>
<comment type="caution">
    <text evidence="3">The sequence shown here is derived from an EMBL/GenBank/DDBJ whole genome shotgun (WGS) entry which is preliminary data.</text>
</comment>
<dbReference type="Pfam" id="PF00378">
    <property type="entry name" value="ECH_1"/>
    <property type="match status" value="1"/>
</dbReference>
<proteinExistence type="inferred from homology"/>
<evidence type="ECO:0000256" key="1">
    <source>
        <dbReference type="ARBA" id="ARBA00005254"/>
    </source>
</evidence>
<dbReference type="Gene3D" id="3.90.226.10">
    <property type="entry name" value="2-enoyl-CoA Hydratase, Chain A, domain 1"/>
    <property type="match status" value="1"/>
</dbReference>
<dbReference type="OrthoDB" id="9775794at2"/>
<keyword evidence="2" id="KW-0456">Lyase</keyword>
<dbReference type="InterPro" id="IPR029045">
    <property type="entry name" value="ClpP/crotonase-like_dom_sf"/>
</dbReference>
<dbReference type="AlphaFoldDB" id="A0A4V3BEX8"/>
<dbReference type="PANTHER" id="PTHR11941">
    <property type="entry name" value="ENOYL-COA HYDRATASE-RELATED"/>
    <property type="match status" value="1"/>
</dbReference>